<evidence type="ECO:0000256" key="12">
    <source>
        <dbReference type="ARBA" id="ARBA00037975"/>
    </source>
</evidence>
<dbReference type="OrthoDB" id="1247465at2"/>
<dbReference type="GO" id="GO:0020037">
    <property type="term" value="F:heme binding"/>
    <property type="evidence" value="ECO:0007669"/>
    <property type="project" value="TreeGrafter"/>
</dbReference>
<evidence type="ECO:0000256" key="6">
    <source>
        <dbReference type="ARBA" id="ARBA00022692"/>
    </source>
</evidence>
<dbReference type="GO" id="GO:0009055">
    <property type="term" value="F:electron transfer activity"/>
    <property type="evidence" value="ECO:0007669"/>
    <property type="project" value="InterPro"/>
</dbReference>
<keyword evidence="16" id="KW-1185">Reference proteome</keyword>
<feature type="transmembrane region" description="Helical" evidence="13">
    <location>
        <begin position="21"/>
        <end position="40"/>
    </location>
</feature>
<evidence type="ECO:0000256" key="3">
    <source>
        <dbReference type="ARBA" id="ARBA00022448"/>
    </source>
</evidence>
<evidence type="ECO:0000256" key="4">
    <source>
        <dbReference type="ARBA" id="ARBA00022475"/>
    </source>
</evidence>
<dbReference type="InterPro" id="IPR011577">
    <property type="entry name" value="Cyt_b561_bac/Ni-Hgenase"/>
</dbReference>
<protein>
    <submittedName>
        <fullName evidence="15">Cytochrome b</fullName>
    </submittedName>
</protein>
<dbReference type="EMBL" id="PDEM01000009">
    <property type="protein sequence ID" value="PHZ85827.1"/>
    <property type="molecule type" value="Genomic_DNA"/>
</dbReference>
<keyword evidence="7" id="KW-0479">Metal-binding</keyword>
<dbReference type="InterPro" id="IPR016174">
    <property type="entry name" value="Di-haem_cyt_TM"/>
</dbReference>
<comment type="subcellular location">
    <subcellularLocation>
        <location evidence="2">Cell membrane</location>
        <topology evidence="2">Multi-pass membrane protein</topology>
    </subcellularLocation>
</comment>
<keyword evidence="10" id="KW-0408">Iron</keyword>
<evidence type="ECO:0000256" key="2">
    <source>
        <dbReference type="ARBA" id="ARBA00004651"/>
    </source>
</evidence>
<dbReference type="InParanoid" id="A0A2G4YU79"/>
<reference evidence="15 16" key="1">
    <citation type="submission" date="2017-10" db="EMBL/GenBank/DDBJ databases">
        <title>Frigbacter circumglobatus gen. nov. sp. nov., isolated from sediment cultured in situ.</title>
        <authorList>
            <person name="Zhao Z."/>
        </authorList>
    </citation>
    <scope>NUCLEOTIDE SEQUENCE [LARGE SCALE GENOMIC DNA]</scope>
    <source>
        <strain evidence="15 16">ZYL</strain>
    </source>
</reference>
<name>A0A2G4YU79_9PROT</name>
<comment type="caution">
    <text evidence="15">The sequence shown here is derived from an EMBL/GenBank/DDBJ whole genome shotgun (WGS) entry which is preliminary data.</text>
</comment>
<evidence type="ECO:0000313" key="15">
    <source>
        <dbReference type="EMBL" id="PHZ85827.1"/>
    </source>
</evidence>
<evidence type="ECO:0000259" key="14">
    <source>
        <dbReference type="Pfam" id="PF01292"/>
    </source>
</evidence>
<evidence type="ECO:0000256" key="7">
    <source>
        <dbReference type="ARBA" id="ARBA00022723"/>
    </source>
</evidence>
<dbReference type="GO" id="GO:0046872">
    <property type="term" value="F:metal ion binding"/>
    <property type="evidence" value="ECO:0007669"/>
    <property type="project" value="UniProtKB-KW"/>
</dbReference>
<keyword evidence="4" id="KW-1003">Cell membrane</keyword>
<dbReference type="Pfam" id="PF01292">
    <property type="entry name" value="Ni_hydr_CYTB"/>
    <property type="match status" value="1"/>
</dbReference>
<evidence type="ECO:0000256" key="5">
    <source>
        <dbReference type="ARBA" id="ARBA00022617"/>
    </source>
</evidence>
<keyword evidence="3" id="KW-0813">Transport</keyword>
<gene>
    <name evidence="15" type="ORF">CRD36_03870</name>
</gene>
<keyword evidence="6 13" id="KW-0812">Transmembrane</keyword>
<evidence type="ECO:0000256" key="10">
    <source>
        <dbReference type="ARBA" id="ARBA00023004"/>
    </source>
</evidence>
<dbReference type="GO" id="GO:0022904">
    <property type="term" value="P:respiratory electron transport chain"/>
    <property type="evidence" value="ECO:0007669"/>
    <property type="project" value="InterPro"/>
</dbReference>
<dbReference type="PANTHER" id="PTHR30529">
    <property type="entry name" value="CYTOCHROME B561"/>
    <property type="match status" value="1"/>
</dbReference>
<evidence type="ECO:0000256" key="11">
    <source>
        <dbReference type="ARBA" id="ARBA00023136"/>
    </source>
</evidence>
<dbReference type="InterPro" id="IPR052168">
    <property type="entry name" value="Cytochrome_b561_oxidase"/>
</dbReference>
<evidence type="ECO:0000313" key="16">
    <source>
        <dbReference type="Proteomes" id="UP000229730"/>
    </source>
</evidence>
<keyword evidence="8" id="KW-0249">Electron transport</keyword>
<dbReference type="PANTHER" id="PTHR30529:SF1">
    <property type="entry name" value="CYTOCHROME B561 HOMOLOG 2"/>
    <property type="match status" value="1"/>
</dbReference>
<feature type="domain" description="Cytochrome b561 bacterial/Ni-hydrogenase" evidence="14">
    <location>
        <begin position="15"/>
        <end position="187"/>
    </location>
</feature>
<feature type="transmembrane region" description="Helical" evidence="13">
    <location>
        <begin position="60"/>
        <end position="78"/>
    </location>
</feature>
<feature type="transmembrane region" description="Helical" evidence="13">
    <location>
        <begin position="99"/>
        <end position="119"/>
    </location>
</feature>
<evidence type="ECO:0000256" key="9">
    <source>
        <dbReference type="ARBA" id="ARBA00022989"/>
    </source>
</evidence>
<organism evidence="15 16">
    <name type="scientific">Paremcibacter congregatus</name>
    <dbReference type="NCBI Taxonomy" id="2043170"/>
    <lineage>
        <taxon>Bacteria</taxon>
        <taxon>Pseudomonadati</taxon>
        <taxon>Pseudomonadota</taxon>
        <taxon>Alphaproteobacteria</taxon>
        <taxon>Emcibacterales</taxon>
        <taxon>Emcibacteraceae</taxon>
        <taxon>Paremcibacter</taxon>
    </lineage>
</organism>
<evidence type="ECO:0000256" key="8">
    <source>
        <dbReference type="ARBA" id="ARBA00022982"/>
    </source>
</evidence>
<keyword evidence="9 13" id="KW-1133">Transmembrane helix</keyword>
<dbReference type="GO" id="GO:0005886">
    <property type="term" value="C:plasma membrane"/>
    <property type="evidence" value="ECO:0007669"/>
    <property type="project" value="UniProtKB-SubCell"/>
</dbReference>
<dbReference type="Proteomes" id="UP000229730">
    <property type="component" value="Unassembled WGS sequence"/>
</dbReference>
<comment type="cofactor">
    <cofactor evidence="1">
        <name>heme b</name>
        <dbReference type="ChEBI" id="CHEBI:60344"/>
    </cofactor>
</comment>
<accession>A0A2G4YU79</accession>
<keyword evidence="11 13" id="KW-0472">Membrane</keyword>
<evidence type="ECO:0000256" key="13">
    <source>
        <dbReference type="SAM" id="Phobius"/>
    </source>
</evidence>
<dbReference type="Gene3D" id="1.20.950.20">
    <property type="entry name" value="Transmembrane di-heme cytochromes, Chain C"/>
    <property type="match status" value="1"/>
</dbReference>
<dbReference type="SUPFAM" id="SSF81342">
    <property type="entry name" value="Transmembrane di-heme cytochromes"/>
    <property type="match status" value="1"/>
</dbReference>
<evidence type="ECO:0000256" key="1">
    <source>
        <dbReference type="ARBA" id="ARBA00001970"/>
    </source>
</evidence>
<keyword evidence="5" id="KW-0349">Heme</keyword>
<comment type="similarity">
    <text evidence="12">Belongs to the cytochrome b561 family.</text>
</comment>
<dbReference type="FunCoup" id="A0A2G4YU79">
    <property type="interactions" value="62"/>
</dbReference>
<dbReference type="AlphaFoldDB" id="A0A2G4YU79"/>
<proteinExistence type="inferred from homology"/>
<sequence length="194" mass="21798">MEQVGMAIKNSDSSYGSVAKIFHWGMFLLILTLVVVGFYMHGLPADTPEQATYKFGFYDLHKAFGILALILVALRLGWRLSNPVPKMPENMRKIELFSAHAMHVLLYVLMFAQPISGWLRSSYGGHAVEMFGLKIPALVGKDKAMEHFFHEAHEVLAFALIAAFFLHVGAGLYHHFVRKDDVLRRMSPHGAPSE</sequence>
<feature type="transmembrane region" description="Helical" evidence="13">
    <location>
        <begin position="155"/>
        <end position="176"/>
    </location>
</feature>